<name>A0A1T4P0B8_9FIRM</name>
<evidence type="ECO:0000256" key="3">
    <source>
        <dbReference type="ARBA" id="ARBA00023159"/>
    </source>
</evidence>
<dbReference type="PROSITE" id="PS00041">
    <property type="entry name" value="HTH_ARAC_FAMILY_1"/>
    <property type="match status" value="1"/>
</dbReference>
<dbReference type="GO" id="GO:0003700">
    <property type="term" value="F:DNA-binding transcription factor activity"/>
    <property type="evidence" value="ECO:0007669"/>
    <property type="project" value="InterPro"/>
</dbReference>
<dbReference type="InterPro" id="IPR003313">
    <property type="entry name" value="AraC-bd"/>
</dbReference>
<dbReference type="RefSeq" id="WP_078787598.1">
    <property type="nucleotide sequence ID" value="NZ_CAJOJK010000038.1"/>
</dbReference>
<dbReference type="PANTHER" id="PTHR46796">
    <property type="entry name" value="HTH-TYPE TRANSCRIPTIONAL ACTIVATOR RHAS-RELATED"/>
    <property type="match status" value="1"/>
</dbReference>
<reference evidence="6 7" key="1">
    <citation type="submission" date="2017-02" db="EMBL/GenBank/DDBJ databases">
        <authorList>
            <person name="Peterson S.W."/>
        </authorList>
    </citation>
    <scope>NUCLEOTIDE SEQUENCE [LARGE SCALE GENOMIC DNA]</scope>
    <source>
        <strain evidence="6 7">ATCC 17233</strain>
    </source>
</reference>
<protein>
    <submittedName>
        <fullName evidence="6">AraC-type DNA-binding protein</fullName>
    </submittedName>
</protein>
<gene>
    <name evidence="6" type="ORF">SAMN02745110_01772</name>
</gene>
<dbReference type="InterPro" id="IPR009057">
    <property type="entry name" value="Homeodomain-like_sf"/>
</dbReference>
<dbReference type="EMBL" id="FUXA01000010">
    <property type="protein sequence ID" value="SJZ84428.1"/>
    <property type="molecule type" value="Genomic_DNA"/>
</dbReference>
<keyword evidence="4" id="KW-0804">Transcription</keyword>
<keyword evidence="1" id="KW-0805">Transcription regulation</keyword>
<dbReference type="Pfam" id="PF02311">
    <property type="entry name" value="AraC_binding"/>
    <property type="match status" value="1"/>
</dbReference>
<keyword evidence="2 6" id="KW-0238">DNA-binding</keyword>
<dbReference type="Pfam" id="PF12833">
    <property type="entry name" value="HTH_18"/>
    <property type="match status" value="1"/>
</dbReference>
<dbReference type="OrthoDB" id="249627at2"/>
<dbReference type="InterPro" id="IPR014710">
    <property type="entry name" value="RmlC-like_jellyroll"/>
</dbReference>
<dbReference type="GO" id="GO:0043565">
    <property type="term" value="F:sequence-specific DNA binding"/>
    <property type="evidence" value="ECO:0007669"/>
    <property type="project" value="InterPro"/>
</dbReference>
<dbReference type="SUPFAM" id="SSF46689">
    <property type="entry name" value="Homeodomain-like"/>
    <property type="match status" value="2"/>
</dbReference>
<dbReference type="InterPro" id="IPR037923">
    <property type="entry name" value="HTH-like"/>
</dbReference>
<proteinExistence type="predicted"/>
<dbReference type="SUPFAM" id="SSF51215">
    <property type="entry name" value="Regulatory protein AraC"/>
    <property type="match status" value="1"/>
</dbReference>
<dbReference type="Gene3D" id="2.60.120.10">
    <property type="entry name" value="Jelly Rolls"/>
    <property type="match status" value="1"/>
</dbReference>
<evidence type="ECO:0000313" key="6">
    <source>
        <dbReference type="EMBL" id="SJZ84428.1"/>
    </source>
</evidence>
<organism evidence="6 7">
    <name type="scientific">Eubacterium ruminantium</name>
    <dbReference type="NCBI Taxonomy" id="42322"/>
    <lineage>
        <taxon>Bacteria</taxon>
        <taxon>Bacillati</taxon>
        <taxon>Bacillota</taxon>
        <taxon>Clostridia</taxon>
        <taxon>Eubacteriales</taxon>
        <taxon>Eubacteriaceae</taxon>
        <taxon>Eubacterium</taxon>
    </lineage>
</organism>
<keyword evidence="7" id="KW-1185">Reference proteome</keyword>
<evidence type="ECO:0000256" key="4">
    <source>
        <dbReference type="ARBA" id="ARBA00023163"/>
    </source>
</evidence>
<dbReference type="Proteomes" id="UP000189857">
    <property type="component" value="Unassembled WGS sequence"/>
</dbReference>
<sequence length="231" mass="26256">MEGCDSCFGRRSIWIVCFIEERLGNIGYLRAMDKLEFIEDKSTGIEIVSMEHVKISYPRHTHIDHYVFGIITEGVVSIGIGSEDFECHEGEYFTVAPDIVHSINPVTEYYSMITTCLPVDGDISGELDIIKNEIIGNPELEISIEEMAKKVNISSYHMIRKFASENGLTPHKFQMQCRVRKAQELLREGYKVIDVAHMVGFCDQSHLDRVFKKQVGISPEQYINSAILSKS</sequence>
<accession>A0A1T4P0B8</accession>
<dbReference type="AlphaFoldDB" id="A0A1T4P0B8"/>
<evidence type="ECO:0000259" key="5">
    <source>
        <dbReference type="PROSITE" id="PS01124"/>
    </source>
</evidence>
<evidence type="ECO:0000256" key="1">
    <source>
        <dbReference type="ARBA" id="ARBA00023015"/>
    </source>
</evidence>
<dbReference type="SMART" id="SM00342">
    <property type="entry name" value="HTH_ARAC"/>
    <property type="match status" value="1"/>
</dbReference>
<feature type="domain" description="HTH araC/xylS-type" evidence="5">
    <location>
        <begin position="128"/>
        <end position="225"/>
    </location>
</feature>
<dbReference type="InterPro" id="IPR018062">
    <property type="entry name" value="HTH_AraC-typ_CS"/>
</dbReference>
<dbReference type="PROSITE" id="PS01124">
    <property type="entry name" value="HTH_ARAC_FAMILY_2"/>
    <property type="match status" value="1"/>
</dbReference>
<dbReference type="Gene3D" id="1.10.10.60">
    <property type="entry name" value="Homeodomain-like"/>
    <property type="match status" value="2"/>
</dbReference>
<evidence type="ECO:0000256" key="2">
    <source>
        <dbReference type="ARBA" id="ARBA00023125"/>
    </source>
</evidence>
<dbReference type="InterPro" id="IPR018060">
    <property type="entry name" value="HTH_AraC"/>
</dbReference>
<evidence type="ECO:0000313" key="7">
    <source>
        <dbReference type="Proteomes" id="UP000189857"/>
    </source>
</evidence>
<keyword evidence="3" id="KW-0010">Activator</keyword>
<dbReference type="InterPro" id="IPR050204">
    <property type="entry name" value="AraC_XylS_family_regulators"/>
</dbReference>